<sequence length="224" mass="24662">MPKKTSTRKNGRRTAKRRPTVKRVMRMVKQLKPEVKEITYAFNALPTASLASVSFGSGAAMSTLASGITQGTGRSQRVGNMVRVIGIQIRLAISGADSTNNFRIMLVKPKSSPFNTGSALIQNILSGTPSGTTQWLAPIDTDRYHVLFDKMKFFRTMPLDGNSSSTTLPVWIFKKFIKTRSTIQWDAENNPDPRDWILAAISDSNLVPNPGAIAGHVKLYYTDA</sequence>
<dbReference type="Gene3D" id="2.60.120.20">
    <property type="match status" value="1"/>
</dbReference>
<accession>K0A105</accession>
<proteinExistence type="predicted"/>
<keyword evidence="3" id="KW-1185">Reference proteome</keyword>
<dbReference type="InterPro" id="IPR029053">
    <property type="entry name" value="Viral_coat"/>
</dbReference>
<dbReference type="Proteomes" id="UP000208064">
    <property type="component" value="Segment"/>
</dbReference>
<organism evidence="2 3">
    <name type="scientific">Dragonfly cyclicusvirus</name>
    <dbReference type="NCBI Taxonomy" id="1234878"/>
    <lineage>
        <taxon>Viruses</taxon>
    </lineage>
</organism>
<evidence type="ECO:0000313" key="3">
    <source>
        <dbReference type="Proteomes" id="UP000208064"/>
    </source>
</evidence>
<protein>
    <submittedName>
        <fullName evidence="2">Putative structural protein</fullName>
    </submittedName>
</protein>
<dbReference type="GeneID" id="18937749"/>
<dbReference type="KEGG" id="vg:18937749"/>
<dbReference type="RefSeq" id="YP_009021246.1">
    <property type="nucleotide sequence ID" value="NC_023855.1"/>
</dbReference>
<dbReference type="EMBL" id="JX185418">
    <property type="protein sequence ID" value="AFS65304.1"/>
    <property type="molecule type" value="Genomic_DNA"/>
</dbReference>
<reference evidence="2 3" key="1">
    <citation type="journal article" date="2012" name="J. Gen. Virol.">
        <title>Diverse circular single-stranded DNA viruses discovered in dragonflies (Odonata: Epiprocta).</title>
        <authorList>
            <person name="Rosario K."/>
            <person name="Dayaram A."/>
            <person name="Marinov M."/>
            <person name="Ware J."/>
            <person name="Kraberger S."/>
            <person name="Stainton D."/>
            <person name="Breitbart M."/>
            <person name="Varsani A."/>
        </authorList>
    </citation>
    <scope>NUCLEOTIDE SEQUENCE [LARGE SCALE GENOMIC DNA]</scope>
    <source>
        <strain evidence="2">FL1-NZ37-2010</strain>
    </source>
</reference>
<feature type="region of interest" description="Disordered" evidence="1">
    <location>
        <begin position="1"/>
        <end position="20"/>
    </location>
</feature>
<name>K0A105_9VIRU</name>
<evidence type="ECO:0000256" key="1">
    <source>
        <dbReference type="SAM" id="MobiDB-lite"/>
    </source>
</evidence>
<evidence type="ECO:0000313" key="2">
    <source>
        <dbReference type="EMBL" id="AFS65304.1"/>
    </source>
</evidence>